<evidence type="ECO:0000313" key="4">
    <source>
        <dbReference type="Proteomes" id="UP000094569"/>
    </source>
</evidence>
<proteinExistence type="predicted"/>
<evidence type="ECO:0000313" key="3">
    <source>
        <dbReference type="EMBL" id="ODM17446.1"/>
    </source>
</evidence>
<dbReference type="VEuPathDB" id="FungiDB:SI65_07121"/>
<feature type="signal peptide" evidence="2">
    <location>
        <begin position="1"/>
        <end position="16"/>
    </location>
</feature>
<reference evidence="3 4" key="1">
    <citation type="journal article" date="2016" name="BMC Genomics">
        <title>Comparative genomic and transcriptomic analyses of the Fuzhuan brick tea-fermentation fungus Aspergillus cristatus.</title>
        <authorList>
            <person name="Ge Y."/>
            <person name="Wang Y."/>
            <person name="Liu Y."/>
            <person name="Tan Y."/>
            <person name="Ren X."/>
            <person name="Zhang X."/>
            <person name="Hyde K.D."/>
            <person name="Liu Y."/>
            <person name="Liu Z."/>
        </authorList>
    </citation>
    <scope>NUCLEOTIDE SEQUENCE [LARGE SCALE GENOMIC DNA]</scope>
    <source>
        <strain evidence="3 4">GZAAS20.1005</strain>
    </source>
</reference>
<comment type="caution">
    <text evidence="3">The sequence shown here is derived from an EMBL/GenBank/DDBJ whole genome shotgun (WGS) entry which is preliminary data.</text>
</comment>
<feature type="chain" id="PRO_5009123535" evidence="2">
    <location>
        <begin position="17"/>
        <end position="80"/>
    </location>
</feature>
<dbReference type="EMBL" id="JXNT01000008">
    <property type="protein sequence ID" value="ODM17446.1"/>
    <property type="molecule type" value="Genomic_DNA"/>
</dbReference>
<protein>
    <submittedName>
        <fullName evidence="3">Uncharacterized protein</fullName>
    </submittedName>
</protein>
<feature type="compositionally biased region" description="Low complexity" evidence="1">
    <location>
        <begin position="71"/>
        <end position="80"/>
    </location>
</feature>
<dbReference type="OrthoDB" id="10310562at2759"/>
<evidence type="ECO:0000256" key="1">
    <source>
        <dbReference type="SAM" id="MobiDB-lite"/>
    </source>
</evidence>
<sequence>MRLLYLLAAFGAVASALPILGRQDPNDPCIRVQGDQCPADHPYLHQPGPLATCCTTKPESDESDEDAQSAVTSETVESSE</sequence>
<feature type="region of interest" description="Disordered" evidence="1">
    <location>
        <begin position="54"/>
        <end position="80"/>
    </location>
</feature>
<dbReference type="Proteomes" id="UP000094569">
    <property type="component" value="Unassembled WGS sequence"/>
</dbReference>
<organism evidence="3 4">
    <name type="scientific">Aspergillus cristatus</name>
    <name type="common">Chinese Fuzhuan brick tea-fermentation fungus</name>
    <name type="synonym">Eurotium cristatum</name>
    <dbReference type="NCBI Taxonomy" id="573508"/>
    <lineage>
        <taxon>Eukaryota</taxon>
        <taxon>Fungi</taxon>
        <taxon>Dikarya</taxon>
        <taxon>Ascomycota</taxon>
        <taxon>Pezizomycotina</taxon>
        <taxon>Eurotiomycetes</taxon>
        <taxon>Eurotiomycetidae</taxon>
        <taxon>Eurotiales</taxon>
        <taxon>Aspergillaceae</taxon>
        <taxon>Aspergillus</taxon>
        <taxon>Aspergillus subgen. Aspergillus</taxon>
    </lineage>
</organism>
<name>A0A1E3BAL3_ASPCR</name>
<accession>A0A1E3BAL3</accession>
<evidence type="ECO:0000256" key="2">
    <source>
        <dbReference type="SAM" id="SignalP"/>
    </source>
</evidence>
<gene>
    <name evidence="3" type="ORF">SI65_07121</name>
</gene>
<keyword evidence="2" id="KW-0732">Signal</keyword>
<keyword evidence="4" id="KW-1185">Reference proteome</keyword>
<dbReference type="AlphaFoldDB" id="A0A1E3BAL3"/>